<dbReference type="InterPro" id="IPR007485">
    <property type="entry name" value="LPS_assembly_LptE"/>
</dbReference>
<evidence type="ECO:0000313" key="1">
    <source>
        <dbReference type="EMBL" id="RCX02288.1"/>
    </source>
</evidence>
<proteinExistence type="predicted"/>
<name>A0A369A1I4_9FLAO</name>
<dbReference type="AlphaFoldDB" id="A0A369A1I4"/>
<reference evidence="1 2" key="1">
    <citation type="submission" date="2018-07" db="EMBL/GenBank/DDBJ databases">
        <title>Genomic Encyclopedia of Type Strains, Phase IV (KMG-IV): sequencing the most valuable type-strain genomes for metagenomic binning, comparative biology and taxonomic classification.</title>
        <authorList>
            <person name="Goeker M."/>
        </authorList>
    </citation>
    <scope>NUCLEOTIDE SEQUENCE [LARGE SCALE GENOMIC DNA]</scope>
    <source>
        <strain evidence="1 2">DSM 21410</strain>
    </source>
</reference>
<dbReference type="GO" id="GO:0019867">
    <property type="term" value="C:outer membrane"/>
    <property type="evidence" value="ECO:0007669"/>
    <property type="project" value="InterPro"/>
</dbReference>
<organism evidence="1 2">
    <name type="scientific">Schleiferia thermophila</name>
    <dbReference type="NCBI Taxonomy" id="884107"/>
    <lineage>
        <taxon>Bacteria</taxon>
        <taxon>Pseudomonadati</taxon>
        <taxon>Bacteroidota</taxon>
        <taxon>Flavobacteriia</taxon>
        <taxon>Flavobacteriales</taxon>
        <taxon>Schleiferiaceae</taxon>
        <taxon>Schleiferia</taxon>
    </lineage>
</organism>
<accession>A0A369A1I4</accession>
<protein>
    <submittedName>
        <fullName evidence="1">Lipopolysaccharide assembly protein</fullName>
    </submittedName>
</protein>
<dbReference type="EMBL" id="QPJS01000004">
    <property type="protein sequence ID" value="RCX02288.1"/>
    <property type="molecule type" value="Genomic_DNA"/>
</dbReference>
<sequence length="169" mass="19098">MKRIATYTVSMLLIIFLMTNCSGGYSFTGGDVGEAKTFSVDLFPNYAQIINPNLSLLFTEKLKDIILQQTPLKLKEEDGDLHFEGSIVEYSFTPLAPQGNQAAAQTRLTISVKVQFTNRLDSKKNFEERFSRFVDFPADVNLAAIENQLIDQINRELAENILNRAIVNW</sequence>
<dbReference type="RefSeq" id="WP_051889446.1">
    <property type="nucleotide sequence ID" value="NZ_BHZF01000006.1"/>
</dbReference>
<dbReference type="Proteomes" id="UP000253517">
    <property type="component" value="Unassembled WGS sequence"/>
</dbReference>
<comment type="caution">
    <text evidence="1">The sequence shown here is derived from an EMBL/GenBank/DDBJ whole genome shotgun (WGS) entry which is preliminary data.</text>
</comment>
<evidence type="ECO:0000313" key="2">
    <source>
        <dbReference type="Proteomes" id="UP000253517"/>
    </source>
</evidence>
<dbReference type="GO" id="GO:0043165">
    <property type="term" value="P:Gram-negative-bacterium-type cell outer membrane assembly"/>
    <property type="evidence" value="ECO:0007669"/>
    <property type="project" value="InterPro"/>
</dbReference>
<keyword evidence="2" id="KW-1185">Reference proteome</keyword>
<gene>
    <name evidence="1" type="ORF">DES35_10447</name>
</gene>
<dbReference type="Pfam" id="PF04390">
    <property type="entry name" value="LptE"/>
    <property type="match status" value="1"/>
</dbReference>